<evidence type="ECO:0000256" key="1">
    <source>
        <dbReference type="ARBA" id="ARBA00004651"/>
    </source>
</evidence>
<evidence type="ECO:0000256" key="6">
    <source>
        <dbReference type="SAM" id="Phobius"/>
    </source>
</evidence>
<protein>
    <recommendedName>
        <fullName evidence="7">RDD domain-containing protein</fullName>
    </recommendedName>
</protein>
<evidence type="ECO:0000256" key="3">
    <source>
        <dbReference type="ARBA" id="ARBA00022692"/>
    </source>
</evidence>
<feature type="transmembrane region" description="Helical" evidence="6">
    <location>
        <begin position="68"/>
        <end position="94"/>
    </location>
</feature>
<gene>
    <name evidence="8" type="ORF">AVDCRST_MAG75-922</name>
</gene>
<organism evidence="8">
    <name type="scientific">uncultured Propionibacteriaceae bacterium</name>
    <dbReference type="NCBI Taxonomy" id="257457"/>
    <lineage>
        <taxon>Bacteria</taxon>
        <taxon>Bacillati</taxon>
        <taxon>Actinomycetota</taxon>
        <taxon>Actinomycetes</taxon>
        <taxon>Propionibacteriales</taxon>
        <taxon>Propionibacteriaceae</taxon>
        <taxon>environmental samples</taxon>
    </lineage>
</organism>
<evidence type="ECO:0000256" key="4">
    <source>
        <dbReference type="ARBA" id="ARBA00022989"/>
    </source>
</evidence>
<proteinExistence type="predicted"/>
<feature type="domain" description="RDD" evidence="7">
    <location>
        <begin position="30"/>
        <end position="138"/>
    </location>
</feature>
<keyword evidence="4 6" id="KW-1133">Transmembrane helix</keyword>
<dbReference type="PIRSF" id="PIRSF021697">
    <property type="entry name" value="UCP021697"/>
    <property type="match status" value="1"/>
</dbReference>
<evidence type="ECO:0000313" key="8">
    <source>
        <dbReference type="EMBL" id="CAA9380654.1"/>
    </source>
</evidence>
<dbReference type="PANTHER" id="PTHR36115:SF6">
    <property type="entry name" value="PROLINE-RICH ANTIGEN HOMOLOG"/>
    <property type="match status" value="1"/>
</dbReference>
<keyword evidence="5 6" id="KW-0472">Membrane</keyword>
<dbReference type="InterPro" id="IPR051791">
    <property type="entry name" value="Pra-immunoreactive"/>
</dbReference>
<keyword evidence="3 6" id="KW-0812">Transmembrane</keyword>
<accession>A0A6J4NEK3</accession>
<evidence type="ECO:0000256" key="5">
    <source>
        <dbReference type="ARBA" id="ARBA00023136"/>
    </source>
</evidence>
<comment type="subcellular location">
    <subcellularLocation>
        <location evidence="1">Cell membrane</location>
        <topology evidence="1">Multi-pass membrane protein</topology>
    </subcellularLocation>
</comment>
<evidence type="ECO:0000259" key="7">
    <source>
        <dbReference type="Pfam" id="PF06271"/>
    </source>
</evidence>
<keyword evidence="2" id="KW-1003">Cell membrane</keyword>
<reference evidence="8" key="1">
    <citation type="submission" date="2020-02" db="EMBL/GenBank/DDBJ databases">
        <authorList>
            <person name="Meier V. D."/>
        </authorList>
    </citation>
    <scope>NUCLEOTIDE SEQUENCE</scope>
    <source>
        <strain evidence="8">AVDCRST_MAG75</strain>
    </source>
</reference>
<feature type="transmembrane region" description="Helical" evidence="6">
    <location>
        <begin position="37"/>
        <end position="56"/>
    </location>
</feature>
<dbReference type="InterPro" id="IPR010432">
    <property type="entry name" value="RDD"/>
</dbReference>
<sequence>MATDATPSRSDDAGYPGEALGLPAAGRNSLASWRSRITALILDWAASMAIAVAMFGSTVLTGNGWQSWMILTVFFVESVALSTLSGGTLGQLLCRIGVARLDHQPLGFLRSLVRTALVCLALPALVIGPDRRGLHDLAVGTVVINRR</sequence>
<dbReference type="InterPro" id="IPR016795">
    <property type="entry name" value="UCP021697"/>
</dbReference>
<dbReference type="EMBL" id="CADCUO010000060">
    <property type="protein sequence ID" value="CAA9380654.1"/>
    <property type="molecule type" value="Genomic_DNA"/>
</dbReference>
<dbReference type="PANTHER" id="PTHR36115">
    <property type="entry name" value="PROLINE-RICH ANTIGEN HOMOLOG-RELATED"/>
    <property type="match status" value="1"/>
</dbReference>
<name>A0A6J4NEK3_9ACTN</name>
<evidence type="ECO:0000256" key="2">
    <source>
        <dbReference type="ARBA" id="ARBA00022475"/>
    </source>
</evidence>
<dbReference type="Pfam" id="PF06271">
    <property type="entry name" value="RDD"/>
    <property type="match status" value="1"/>
</dbReference>
<feature type="transmembrane region" description="Helical" evidence="6">
    <location>
        <begin position="106"/>
        <end position="127"/>
    </location>
</feature>
<dbReference type="GO" id="GO:0005886">
    <property type="term" value="C:plasma membrane"/>
    <property type="evidence" value="ECO:0007669"/>
    <property type="project" value="UniProtKB-SubCell"/>
</dbReference>
<dbReference type="AlphaFoldDB" id="A0A6J4NEK3"/>